<feature type="transmembrane region" description="Helical" evidence="8">
    <location>
        <begin position="195"/>
        <end position="214"/>
    </location>
</feature>
<dbReference type="PANTHER" id="PTHR30472:SF37">
    <property type="entry name" value="FE(3+) DICITRATE TRANSPORT SYSTEM PERMEASE PROTEIN FECD-RELATED"/>
    <property type="match status" value="1"/>
</dbReference>
<dbReference type="GO" id="GO:0022857">
    <property type="term" value="F:transmembrane transporter activity"/>
    <property type="evidence" value="ECO:0007669"/>
    <property type="project" value="InterPro"/>
</dbReference>
<feature type="transmembrane region" description="Helical" evidence="8">
    <location>
        <begin position="477"/>
        <end position="495"/>
    </location>
</feature>
<evidence type="ECO:0000313" key="10">
    <source>
        <dbReference type="Proteomes" id="UP000004105"/>
    </source>
</evidence>
<evidence type="ECO:0000256" key="1">
    <source>
        <dbReference type="ARBA" id="ARBA00004651"/>
    </source>
</evidence>
<dbReference type="PANTHER" id="PTHR30472">
    <property type="entry name" value="FERRIC ENTEROBACTIN TRANSPORT SYSTEM PERMEASE PROTEIN"/>
    <property type="match status" value="1"/>
</dbReference>
<keyword evidence="10" id="KW-1185">Reference proteome</keyword>
<evidence type="ECO:0000256" key="6">
    <source>
        <dbReference type="ARBA" id="ARBA00022989"/>
    </source>
</evidence>
<feature type="transmembrane region" description="Helical" evidence="8">
    <location>
        <begin position="353"/>
        <end position="371"/>
    </location>
</feature>
<feature type="transmembrane region" description="Helical" evidence="8">
    <location>
        <begin position="145"/>
        <end position="169"/>
    </location>
</feature>
<feature type="transmembrane region" description="Helical" evidence="8">
    <location>
        <begin position="421"/>
        <end position="441"/>
    </location>
</feature>
<evidence type="ECO:0000256" key="8">
    <source>
        <dbReference type="SAM" id="Phobius"/>
    </source>
</evidence>
<dbReference type="STRING" id="267212.GCA_001063965_00197"/>
<dbReference type="InterPro" id="IPR000522">
    <property type="entry name" value="ABC_transptr_permease_BtuC"/>
</dbReference>
<dbReference type="HOGENOM" id="CLU_013016_7_3_4"/>
<feature type="transmembrane region" description="Helical" evidence="8">
    <location>
        <begin position="631"/>
        <end position="651"/>
    </location>
</feature>
<organism evidence="9 10">
    <name type="scientific">Neisseria bacilliformis ATCC BAA-1200</name>
    <dbReference type="NCBI Taxonomy" id="888742"/>
    <lineage>
        <taxon>Bacteria</taxon>
        <taxon>Pseudomonadati</taxon>
        <taxon>Pseudomonadota</taxon>
        <taxon>Betaproteobacteria</taxon>
        <taxon>Neisseriales</taxon>
        <taxon>Neisseriaceae</taxon>
        <taxon>Neisseria</taxon>
    </lineage>
</organism>
<feature type="transmembrane region" description="Helical" evidence="8">
    <location>
        <begin position="235"/>
        <end position="262"/>
    </location>
</feature>
<feature type="transmembrane region" description="Helical" evidence="8">
    <location>
        <begin position="604"/>
        <end position="625"/>
    </location>
</feature>
<dbReference type="SUPFAM" id="SSF81345">
    <property type="entry name" value="ABC transporter involved in vitamin B12 uptake, BtuC"/>
    <property type="match status" value="2"/>
</dbReference>
<evidence type="ECO:0000256" key="7">
    <source>
        <dbReference type="ARBA" id="ARBA00023136"/>
    </source>
</evidence>
<feature type="transmembrane region" description="Helical" evidence="8">
    <location>
        <begin position="91"/>
        <end position="114"/>
    </location>
</feature>
<dbReference type="Gene3D" id="1.10.3470.10">
    <property type="entry name" value="ABC transporter involved in vitamin B12 uptake, BtuC"/>
    <property type="match status" value="2"/>
</dbReference>
<dbReference type="GO" id="GO:0005886">
    <property type="term" value="C:plasma membrane"/>
    <property type="evidence" value="ECO:0007669"/>
    <property type="project" value="UniProtKB-SubCell"/>
</dbReference>
<feature type="transmembrane region" description="Helical" evidence="8">
    <location>
        <begin position="447"/>
        <end position="465"/>
    </location>
</feature>
<feature type="transmembrane region" description="Helical" evidence="8">
    <location>
        <begin position="391"/>
        <end position="409"/>
    </location>
</feature>
<protein>
    <submittedName>
        <fullName evidence="9">Iron ABC superfamily ATP binding cassette transporter, permease protein</fullName>
    </submittedName>
</protein>
<keyword evidence="5 8" id="KW-0812">Transmembrane</keyword>
<keyword evidence="6 8" id="KW-1133">Transmembrane helix</keyword>
<feature type="transmembrane region" description="Helical" evidence="8">
    <location>
        <begin position="274"/>
        <end position="291"/>
    </location>
</feature>
<proteinExistence type="inferred from homology"/>
<feature type="transmembrane region" description="Helical" evidence="8">
    <location>
        <begin position="542"/>
        <end position="560"/>
    </location>
</feature>
<name>F2B8K8_9NEIS</name>
<dbReference type="Proteomes" id="UP000004105">
    <property type="component" value="Unassembled WGS sequence"/>
</dbReference>
<evidence type="ECO:0000313" key="9">
    <source>
        <dbReference type="EMBL" id="EGF12239.1"/>
    </source>
</evidence>
<comment type="similarity">
    <text evidence="2">Belongs to the binding-protein-dependent transport system permease family. FecCD subfamily.</text>
</comment>
<dbReference type="EMBL" id="AFAY01000002">
    <property type="protein sequence ID" value="EGF12239.1"/>
    <property type="molecule type" value="Genomic_DNA"/>
</dbReference>
<dbReference type="Pfam" id="PF01032">
    <property type="entry name" value="FecCD"/>
    <property type="match status" value="2"/>
</dbReference>
<dbReference type="CDD" id="cd06550">
    <property type="entry name" value="TM_ABC_iron-siderophores_like"/>
    <property type="match status" value="2"/>
</dbReference>
<feature type="transmembrane region" description="Helical" evidence="8">
    <location>
        <begin position="515"/>
        <end position="535"/>
    </location>
</feature>
<evidence type="ECO:0000256" key="2">
    <source>
        <dbReference type="ARBA" id="ARBA00007935"/>
    </source>
</evidence>
<dbReference type="NCBIfam" id="NF007866">
    <property type="entry name" value="PRK10577.1-2"/>
    <property type="match status" value="1"/>
</dbReference>
<feature type="transmembrane region" description="Helical" evidence="8">
    <location>
        <begin position="566"/>
        <end position="592"/>
    </location>
</feature>
<keyword evidence="3" id="KW-0813">Transport</keyword>
<reference evidence="9 10" key="1">
    <citation type="submission" date="2011-02" db="EMBL/GenBank/DDBJ databases">
        <authorList>
            <person name="Muzny D."/>
            <person name="Qin X."/>
            <person name="Deng J."/>
            <person name="Jiang H."/>
            <person name="Liu Y."/>
            <person name="Qu J."/>
            <person name="Song X.-Z."/>
            <person name="Zhang L."/>
            <person name="Thornton R."/>
            <person name="Coyle M."/>
            <person name="Francisco L."/>
            <person name="Jackson L."/>
            <person name="Javaid M."/>
            <person name="Korchina V."/>
            <person name="Kovar C."/>
            <person name="Mata R."/>
            <person name="Mathew T."/>
            <person name="Ngo R."/>
            <person name="Nguyen L."/>
            <person name="Nguyen N."/>
            <person name="Okwuonu G."/>
            <person name="Ongeri F."/>
            <person name="Pham C."/>
            <person name="Simmons D."/>
            <person name="Wilczek-Boney K."/>
            <person name="Hale W."/>
            <person name="Jakkamsetti A."/>
            <person name="Pham P."/>
            <person name="Ruth R."/>
            <person name="San Lucas F."/>
            <person name="Warren J."/>
            <person name="Zhang J."/>
            <person name="Zhao Z."/>
            <person name="Zhou C."/>
            <person name="Zhu D."/>
            <person name="Lee S."/>
            <person name="Bess C."/>
            <person name="Blankenburg K."/>
            <person name="Forbes L."/>
            <person name="Fu Q."/>
            <person name="Gubbala S."/>
            <person name="Hirani K."/>
            <person name="Jayaseelan J.C."/>
            <person name="Lara F."/>
            <person name="Munidasa M."/>
            <person name="Palculict T."/>
            <person name="Patil S."/>
            <person name="Pu L.-L."/>
            <person name="Saada N."/>
            <person name="Tang L."/>
            <person name="Weissenberger G."/>
            <person name="Zhu Y."/>
            <person name="Hemphill L."/>
            <person name="Shang Y."/>
            <person name="Youmans B."/>
            <person name="Ayvaz T."/>
            <person name="Ross M."/>
            <person name="Santibanez J."/>
            <person name="Aqrawi P."/>
            <person name="Gross S."/>
            <person name="Joshi V."/>
            <person name="Fowler G."/>
            <person name="Nazareth L."/>
            <person name="Reid J."/>
            <person name="Worley K."/>
            <person name="Petrosino J."/>
            <person name="Highlander S."/>
            <person name="Gibbs R."/>
        </authorList>
    </citation>
    <scope>NUCLEOTIDE SEQUENCE [LARGE SCALE GENOMIC DNA]</scope>
    <source>
        <strain evidence="9 10">ATCC BAA-1200</strain>
    </source>
</reference>
<comment type="subcellular location">
    <subcellularLocation>
        <location evidence="1">Cell membrane</location>
        <topology evidence="1">Multi-pass membrane protein</topology>
    </subcellularLocation>
</comment>
<dbReference type="AlphaFoldDB" id="F2B8K8"/>
<keyword evidence="4" id="KW-1003">Cell membrane</keyword>
<dbReference type="InterPro" id="IPR037294">
    <property type="entry name" value="ABC_BtuC-like"/>
</dbReference>
<accession>F2B8K8</accession>
<evidence type="ECO:0000256" key="5">
    <source>
        <dbReference type="ARBA" id="ARBA00022692"/>
    </source>
</evidence>
<dbReference type="GO" id="GO:0033214">
    <property type="term" value="P:siderophore-iron import into cell"/>
    <property type="evidence" value="ECO:0007669"/>
    <property type="project" value="TreeGrafter"/>
</dbReference>
<keyword evidence="7 8" id="KW-0472">Membrane</keyword>
<feature type="transmembrane region" description="Helical" evidence="8">
    <location>
        <begin position="120"/>
        <end position="138"/>
    </location>
</feature>
<evidence type="ECO:0000256" key="3">
    <source>
        <dbReference type="ARBA" id="ARBA00022448"/>
    </source>
</evidence>
<dbReference type="RefSeq" id="WP_007341043.1">
    <property type="nucleotide sequence ID" value="NZ_GL878494.1"/>
</dbReference>
<comment type="caution">
    <text evidence="9">The sequence shown here is derived from an EMBL/GenBank/DDBJ whole genome shotgun (WGS) entry which is preliminary data.</text>
</comment>
<sequence length="656" mass="68140">MVNRFFRLPAVWLCLALAALCALTAAQVLRLEWTLPLARLFDAPDSLPIAALTVQNNTLPRMAMALLSGGATAAATMLMQQLMRNPLASDSTLAVSSGAQTALVAATVAAPALLDDGGSAVAFAGAAAALGGVLALSARRELQPLTVVLAGLVVSLYLGSFTGIIMLFFSEETRGVMQWGSGSLVQDSWHDSLQLLWRAAAFALVCAVLIKPLTIMGLSDTQAQSLGIPVKKIRLIALLAAAFLSASVVGYVGMMGFVGLAAATLVRQSGVRTLAARLAVSFAVGAMLLMLTDNSLMLLKHYHGTDLPAGAVSALAGAPLLLWLLMKSPPRPAFQAASDAPALPLKPSPVLRLLPAITAAVLAFSLLAGRYDESWRLTVDPAYFAFRYPRILLAAATGTMLAITGVILQRVTKNPMAGPELLGVSAGTAFGAMASVMLFGITSGSLWFWLAGLASALATLGLLLLFNRKNGLAPEKVLLTGMALAALSDAAIRIWTAGGDFRVQQLLIWMSGSTYHATPAAAITVALAALALLAAVLPLQRWLALLSLDAVVAAAAGVNVPAARLVLVLLSAILTALATLLIGPLSFVGLLAPHLAAMLGARRAGHQLVSAALIGAAVMPAADWLGRQIMFPYEVPAGMTATLLGGAYFMFMMRRM</sequence>
<evidence type="ECO:0000256" key="4">
    <source>
        <dbReference type="ARBA" id="ARBA00022475"/>
    </source>
</evidence>
<gene>
    <name evidence="9" type="ORF">HMPREF9123_0028</name>
</gene>